<accession>A0AA43TUZ2</accession>
<organism evidence="7 8">
    <name type="scientific">Ramalina farinacea</name>
    <dbReference type="NCBI Taxonomy" id="258253"/>
    <lineage>
        <taxon>Eukaryota</taxon>
        <taxon>Fungi</taxon>
        <taxon>Dikarya</taxon>
        <taxon>Ascomycota</taxon>
        <taxon>Pezizomycotina</taxon>
        <taxon>Lecanoromycetes</taxon>
        <taxon>OSLEUM clade</taxon>
        <taxon>Lecanoromycetidae</taxon>
        <taxon>Lecanorales</taxon>
        <taxon>Lecanorineae</taxon>
        <taxon>Ramalinaceae</taxon>
        <taxon>Ramalina</taxon>
    </lineage>
</organism>
<evidence type="ECO:0000256" key="1">
    <source>
        <dbReference type="ARBA" id="ARBA00004127"/>
    </source>
</evidence>
<gene>
    <name evidence="7" type="ORF">OHK93_008065</name>
</gene>
<evidence type="ECO:0000256" key="2">
    <source>
        <dbReference type="ARBA" id="ARBA00022692"/>
    </source>
</evidence>
<feature type="region of interest" description="Disordered" evidence="5">
    <location>
        <begin position="295"/>
        <end position="436"/>
    </location>
</feature>
<dbReference type="PANTHER" id="PTHR28293:SF1">
    <property type="entry name" value="NUCLEAR RIM PROTEIN 1"/>
    <property type="match status" value="1"/>
</dbReference>
<reference evidence="7" key="1">
    <citation type="journal article" date="2023" name="Genome Biol. Evol.">
        <title>First Whole Genome Sequence and Flow Cytometry Genome Size Data for the Lichen-Forming Fungus Ramalina farinacea (Ascomycota).</title>
        <authorList>
            <person name="Llewellyn T."/>
            <person name="Mian S."/>
            <person name="Hill R."/>
            <person name="Leitch I.J."/>
            <person name="Gaya E."/>
        </authorList>
    </citation>
    <scope>NUCLEOTIDE SEQUENCE</scope>
    <source>
        <strain evidence="7">LIQ254RAFAR</strain>
    </source>
</reference>
<keyword evidence="3 6" id="KW-1133">Transmembrane helix</keyword>
<sequence>MAPRQRLVRRRPLSERIRTYLDPVDWLYWLSEEIEGTEWDQVQKEWATPLGLLLNIVFVIARANSASTTRPSGDDVFGDDASFLVHLLSILSVANALYTLNRKRHYRLFESSVDAVPNTPSAKRVRVDSSPVASSPLRFLSSMLVGENAESRSHPDATRDVWEIAVWDPTTFALQMFCLLSPGHVLVYWLFLPTAVADPRPSTTVLTAIVLAALLSGQLLLLCSSFSQQSKDASVIHKEVMSEYDIKYVHPRTQPLMRDVGTQISTSSKPHRRTSAVDIEDESVDTYTPTFVINRSFQTRPNPNYAKHVDPDGFSSRPPPSQGTSIGASSSLHTPAHLRDMSSPVRPQPQTAIRQPQFRPSTVGDGGSLGVYTHANSPLRNSRSADLLSPAGQRESLSPQKRQGSPLKRSSMAPTANGHRLSHLKASQPRRESGNF</sequence>
<protein>
    <recommendedName>
        <fullName evidence="9">Meiotically up-regulated gene 154 protein</fullName>
    </recommendedName>
</protein>
<comment type="caution">
    <text evidence="7">The sequence shown here is derived from an EMBL/GenBank/DDBJ whole genome shotgun (WGS) entry which is preliminary data.</text>
</comment>
<feature type="transmembrane region" description="Helical" evidence="6">
    <location>
        <begin position="203"/>
        <end position="223"/>
    </location>
</feature>
<keyword evidence="4 6" id="KW-0472">Membrane</keyword>
<comment type="subcellular location">
    <subcellularLocation>
        <location evidence="1">Endomembrane system</location>
        <topology evidence="1">Multi-pass membrane protein</topology>
    </subcellularLocation>
</comment>
<dbReference type="GO" id="GO:0007096">
    <property type="term" value="P:regulation of exit from mitosis"/>
    <property type="evidence" value="ECO:0007669"/>
    <property type="project" value="TreeGrafter"/>
</dbReference>
<dbReference type="Proteomes" id="UP001161017">
    <property type="component" value="Unassembled WGS sequence"/>
</dbReference>
<evidence type="ECO:0000313" key="7">
    <source>
        <dbReference type="EMBL" id="MDI1488789.1"/>
    </source>
</evidence>
<dbReference type="InterPro" id="IPR018819">
    <property type="entry name" value="Nur1/Mug154"/>
</dbReference>
<proteinExistence type="predicted"/>
<evidence type="ECO:0000256" key="3">
    <source>
        <dbReference type="ARBA" id="ARBA00022989"/>
    </source>
</evidence>
<feature type="compositionally biased region" description="Polar residues" evidence="5">
    <location>
        <begin position="348"/>
        <end position="360"/>
    </location>
</feature>
<dbReference type="PANTHER" id="PTHR28293">
    <property type="entry name" value="NUCLEAR RIM PROTEIN 1"/>
    <property type="match status" value="1"/>
</dbReference>
<name>A0AA43TUZ2_9LECA</name>
<feature type="region of interest" description="Disordered" evidence="5">
    <location>
        <begin position="262"/>
        <end position="281"/>
    </location>
</feature>
<feature type="transmembrane region" description="Helical" evidence="6">
    <location>
        <begin position="46"/>
        <end position="63"/>
    </location>
</feature>
<keyword evidence="8" id="KW-1185">Reference proteome</keyword>
<evidence type="ECO:0000256" key="6">
    <source>
        <dbReference type="SAM" id="Phobius"/>
    </source>
</evidence>
<dbReference type="EMBL" id="JAPUFD010000008">
    <property type="protein sequence ID" value="MDI1488789.1"/>
    <property type="molecule type" value="Genomic_DNA"/>
</dbReference>
<dbReference type="AlphaFoldDB" id="A0AA43TUZ2"/>
<dbReference type="Pfam" id="PF10332">
    <property type="entry name" value="DUF2418"/>
    <property type="match status" value="1"/>
</dbReference>
<evidence type="ECO:0000313" key="8">
    <source>
        <dbReference type="Proteomes" id="UP001161017"/>
    </source>
</evidence>
<feature type="transmembrane region" description="Helical" evidence="6">
    <location>
        <begin position="172"/>
        <end position="191"/>
    </location>
</feature>
<feature type="transmembrane region" description="Helical" evidence="6">
    <location>
        <begin position="83"/>
        <end position="100"/>
    </location>
</feature>
<evidence type="ECO:0008006" key="9">
    <source>
        <dbReference type="Google" id="ProtNLM"/>
    </source>
</evidence>
<keyword evidence="2 6" id="KW-0812">Transmembrane</keyword>
<evidence type="ECO:0000256" key="4">
    <source>
        <dbReference type="ARBA" id="ARBA00023136"/>
    </source>
</evidence>
<evidence type="ECO:0000256" key="5">
    <source>
        <dbReference type="SAM" id="MobiDB-lite"/>
    </source>
</evidence>
<dbReference type="GO" id="GO:0043007">
    <property type="term" value="P:maintenance of rDNA"/>
    <property type="evidence" value="ECO:0007669"/>
    <property type="project" value="TreeGrafter"/>
</dbReference>
<dbReference type="GO" id="GO:0012505">
    <property type="term" value="C:endomembrane system"/>
    <property type="evidence" value="ECO:0007669"/>
    <property type="project" value="UniProtKB-SubCell"/>
</dbReference>
<feature type="compositionally biased region" description="Polar residues" evidence="5">
    <location>
        <begin position="374"/>
        <end position="384"/>
    </location>
</feature>
<feature type="compositionally biased region" description="Polar residues" evidence="5">
    <location>
        <begin position="322"/>
        <end position="333"/>
    </location>
</feature>